<evidence type="ECO:0000256" key="8">
    <source>
        <dbReference type="ARBA" id="ARBA00023136"/>
    </source>
</evidence>
<dbReference type="FunFam" id="1.20.1740.10:FF:000009">
    <property type="entry name" value="Low affinity cationic amino acid transporter 2"/>
    <property type="match status" value="1"/>
</dbReference>
<evidence type="ECO:0000256" key="7">
    <source>
        <dbReference type="ARBA" id="ARBA00022989"/>
    </source>
</evidence>
<proteinExistence type="inferred from homology"/>
<dbReference type="Ensembl" id="ENSSMAT00000043336.1">
    <property type="protein sequence ID" value="ENSSMAP00000052815.1"/>
    <property type="gene ID" value="ENSSMAG00000001935.2"/>
</dbReference>
<evidence type="ECO:0000256" key="2">
    <source>
        <dbReference type="ARBA" id="ARBA00008572"/>
    </source>
</evidence>
<dbReference type="Gene3D" id="1.20.1740.10">
    <property type="entry name" value="Amino acid/polyamine transporter I"/>
    <property type="match status" value="2"/>
</dbReference>
<keyword evidence="7 14" id="KW-1133">Transmembrane helix</keyword>
<dbReference type="PANTHER" id="PTHR43243:SF20">
    <property type="entry name" value="CATIONIC AMINO ACID TRANSPORTER 3"/>
    <property type="match status" value="1"/>
</dbReference>
<dbReference type="InterPro" id="IPR002293">
    <property type="entry name" value="AA/rel_permease1"/>
</dbReference>
<dbReference type="PIRSF" id="PIRSF006060">
    <property type="entry name" value="AA_transporter"/>
    <property type="match status" value="1"/>
</dbReference>
<feature type="transmembrane region" description="Helical" evidence="14">
    <location>
        <begin position="170"/>
        <end position="187"/>
    </location>
</feature>
<dbReference type="GO" id="GO:0005886">
    <property type="term" value="C:plasma membrane"/>
    <property type="evidence" value="ECO:0007669"/>
    <property type="project" value="UniProtKB-SubCell"/>
</dbReference>
<evidence type="ECO:0000313" key="16">
    <source>
        <dbReference type="Ensembl" id="ENSSMAP00000052815.1"/>
    </source>
</evidence>
<feature type="transmembrane region" description="Helical" evidence="14">
    <location>
        <begin position="414"/>
        <end position="433"/>
    </location>
</feature>
<feature type="transmembrane region" description="Helical" evidence="14">
    <location>
        <begin position="196"/>
        <end position="214"/>
    </location>
</feature>
<sequence length="643" mass="69196">NLPNMGGKLSSFGKTLLRRRALDFSGDETRFARCLSTLDLIALGVGSTLGAGVYVLAGEVAREKAGPAIVLCFLIAALSSMLAGLCYAEFGARVPKTGSAYLYSYVTVGEIWAFITGWNLILSYVIGTASVARAWSSTFDSLVEQKISDFFKASMAMKVPGGVLAEYPDLFALILVLLLTGLLAFGVSESALVNKIFTGINLVVLGFVIISGFVKGNTANWNLTEEDYIGFRNRTNSSRPFPSEFGVGGFAPFGLTGVLSGAATCFYAFVGFDCIATTSEEAKNPMRSIPVGIVASLLICFFAYFGVSAALTLMMPYYELDTQSPLPEAFSYVDWAPARYIVAVGSLCALSTSLLGSMFPMPRVIYAMAEDGLLFRTLSRMNARTKTPLLATIASGIVAALMAFLFDLAALVDLMSIGTLLAYSLVAICVLILRYQPGTLTSSSQTEKLVDGGDSGDEYGAEMEERPLREAFTPRLLFCPSGKTPTRTSGNIVYATTAIISVFITVLCVILANFLTELLSGHAGVVVPCVILTLLCCVCFIIICRQPESKEALTFKVPLLPWLPLFSVFVNIYLMMQLDKGTWCRFAVWMAIGFAIYFLYGMKNSSEAASRSSPRKYEPALQTKSPIYVGAPDDSDMEAGGSP</sequence>
<feature type="transmembrane region" description="Helical" evidence="14">
    <location>
        <begin position="250"/>
        <end position="270"/>
    </location>
</feature>
<dbReference type="FunFam" id="1.20.1740.10:FF:000024">
    <property type="entry name" value="High affinity cationic amino acid transporter 1"/>
    <property type="match status" value="1"/>
</dbReference>
<feature type="transmembrane region" description="Helical" evidence="14">
    <location>
        <begin position="521"/>
        <end position="543"/>
    </location>
</feature>
<keyword evidence="3" id="KW-0813">Transport</keyword>
<feature type="transmembrane region" description="Helical" evidence="14">
    <location>
        <begin position="100"/>
        <end position="126"/>
    </location>
</feature>
<evidence type="ECO:0000256" key="1">
    <source>
        <dbReference type="ARBA" id="ARBA00004651"/>
    </source>
</evidence>
<evidence type="ECO:0000256" key="5">
    <source>
        <dbReference type="ARBA" id="ARBA00022692"/>
    </source>
</evidence>
<comment type="subcellular location">
    <subcellularLocation>
        <location evidence="1">Cell membrane</location>
        <topology evidence="1">Multi-pass membrane protein</topology>
    </subcellularLocation>
</comment>
<feature type="transmembrane region" description="Helical" evidence="14">
    <location>
        <begin position="555"/>
        <end position="574"/>
    </location>
</feature>
<organism evidence="16 17">
    <name type="scientific">Scophthalmus maximus</name>
    <name type="common">Turbot</name>
    <name type="synonym">Psetta maxima</name>
    <dbReference type="NCBI Taxonomy" id="52904"/>
    <lineage>
        <taxon>Eukaryota</taxon>
        <taxon>Metazoa</taxon>
        <taxon>Chordata</taxon>
        <taxon>Craniata</taxon>
        <taxon>Vertebrata</taxon>
        <taxon>Euteleostomi</taxon>
        <taxon>Actinopterygii</taxon>
        <taxon>Neopterygii</taxon>
        <taxon>Teleostei</taxon>
        <taxon>Neoteleostei</taxon>
        <taxon>Acanthomorphata</taxon>
        <taxon>Carangaria</taxon>
        <taxon>Pleuronectiformes</taxon>
        <taxon>Pleuronectoidei</taxon>
        <taxon>Scophthalmidae</taxon>
        <taxon>Scophthalmus</taxon>
    </lineage>
</organism>
<evidence type="ECO:0000256" key="14">
    <source>
        <dbReference type="SAM" id="Phobius"/>
    </source>
</evidence>
<keyword evidence="8 14" id="KW-0472">Membrane</keyword>
<comment type="similarity">
    <text evidence="2">Belongs to the amino acid-polyamine-organocation (APC) superfamily. Cationic amino acid transporter (CAT) (TC 2.A.3.3) family.</text>
</comment>
<feature type="region of interest" description="Disordered" evidence="13">
    <location>
        <begin position="609"/>
        <end position="643"/>
    </location>
</feature>
<feature type="transmembrane region" description="Helical" evidence="14">
    <location>
        <begin position="389"/>
        <end position="408"/>
    </location>
</feature>
<dbReference type="Pfam" id="PF13520">
    <property type="entry name" value="AA_permease_2"/>
    <property type="match status" value="1"/>
</dbReference>
<reference evidence="16" key="1">
    <citation type="submission" date="2023-05" db="EMBL/GenBank/DDBJ databases">
        <title>High-quality long-read genome of Scophthalmus maximus.</title>
        <authorList>
            <person name="Lien S."/>
            <person name="Martinez P."/>
        </authorList>
    </citation>
    <scope>NUCLEOTIDE SEQUENCE [LARGE SCALE GENOMIC DNA]</scope>
</reference>
<dbReference type="InterPro" id="IPR004755">
    <property type="entry name" value="Cat_AA_permease"/>
</dbReference>
<dbReference type="GO" id="GO:0006631">
    <property type="term" value="P:fatty acid metabolic process"/>
    <property type="evidence" value="ECO:0007669"/>
    <property type="project" value="Ensembl"/>
</dbReference>
<feature type="transmembrane region" description="Helical" evidence="14">
    <location>
        <begin position="338"/>
        <end position="359"/>
    </location>
</feature>
<gene>
    <name evidence="16" type="primary">SLC7A3</name>
</gene>
<feature type="transmembrane region" description="Helical" evidence="14">
    <location>
        <begin position="68"/>
        <end position="88"/>
    </location>
</feature>
<evidence type="ECO:0000256" key="9">
    <source>
        <dbReference type="ARBA" id="ARBA00023180"/>
    </source>
</evidence>
<feature type="transmembrane region" description="Helical" evidence="14">
    <location>
        <begin position="291"/>
        <end position="318"/>
    </location>
</feature>
<evidence type="ECO:0000256" key="10">
    <source>
        <dbReference type="ARBA" id="ARBA00034422"/>
    </source>
</evidence>
<dbReference type="AlphaFoldDB" id="A0A8D3CZV7"/>
<feature type="domain" description="Cationic amino acid transporter C-terminal" evidence="15">
    <location>
        <begin position="555"/>
        <end position="605"/>
    </location>
</feature>
<feature type="transmembrane region" description="Helical" evidence="14">
    <location>
        <begin position="38"/>
        <end position="56"/>
    </location>
</feature>
<dbReference type="NCBIfam" id="TIGR00906">
    <property type="entry name" value="2A0303"/>
    <property type="match status" value="1"/>
</dbReference>
<keyword evidence="6" id="KW-0029">Amino-acid transport</keyword>
<dbReference type="Pfam" id="PF13906">
    <property type="entry name" value="AA_permease_C"/>
    <property type="match status" value="1"/>
</dbReference>
<keyword evidence="4" id="KW-1003">Cell membrane</keyword>
<feature type="transmembrane region" description="Helical" evidence="14">
    <location>
        <begin position="586"/>
        <end position="602"/>
    </location>
</feature>
<dbReference type="Proteomes" id="UP000694558">
    <property type="component" value="Chromosome 4"/>
</dbReference>
<keyword evidence="9" id="KW-0325">Glycoprotein</keyword>
<evidence type="ECO:0000256" key="3">
    <source>
        <dbReference type="ARBA" id="ARBA00022448"/>
    </source>
</evidence>
<dbReference type="PANTHER" id="PTHR43243">
    <property type="entry name" value="INNER MEMBRANE TRANSPORTER YGJI-RELATED"/>
    <property type="match status" value="1"/>
</dbReference>
<evidence type="ECO:0000313" key="17">
    <source>
        <dbReference type="Proteomes" id="UP000694558"/>
    </source>
</evidence>
<dbReference type="InterPro" id="IPR029485">
    <property type="entry name" value="CAT_C"/>
</dbReference>
<evidence type="ECO:0000256" key="12">
    <source>
        <dbReference type="ARBA" id="ARBA00034450"/>
    </source>
</evidence>
<evidence type="ECO:0000256" key="11">
    <source>
        <dbReference type="ARBA" id="ARBA00034423"/>
    </source>
</evidence>
<reference evidence="16" key="2">
    <citation type="submission" date="2025-08" db="UniProtKB">
        <authorList>
            <consortium name="Ensembl"/>
        </authorList>
    </citation>
    <scope>IDENTIFICATION</scope>
</reference>
<keyword evidence="5 14" id="KW-0812">Transmembrane</keyword>
<dbReference type="GeneTree" id="ENSGT00940000154651"/>
<evidence type="ECO:0000259" key="15">
    <source>
        <dbReference type="Pfam" id="PF13906"/>
    </source>
</evidence>
<evidence type="ECO:0000256" key="6">
    <source>
        <dbReference type="ARBA" id="ARBA00022970"/>
    </source>
</evidence>
<comment type="catalytic activity">
    <reaction evidence="10">
        <text>L-lysine(in) = L-lysine(out)</text>
        <dbReference type="Rhea" id="RHEA:70935"/>
        <dbReference type="ChEBI" id="CHEBI:32551"/>
    </reaction>
</comment>
<dbReference type="GO" id="GO:0061459">
    <property type="term" value="F:L-arginine transmembrane transporter activity"/>
    <property type="evidence" value="ECO:0007669"/>
    <property type="project" value="UniProtKB-ARBA"/>
</dbReference>
<evidence type="ECO:0000256" key="13">
    <source>
        <dbReference type="SAM" id="MobiDB-lite"/>
    </source>
</evidence>
<dbReference type="GO" id="GO:0006641">
    <property type="term" value="P:triglyceride metabolic process"/>
    <property type="evidence" value="ECO:0007669"/>
    <property type="project" value="Ensembl"/>
</dbReference>
<comment type="catalytic activity">
    <reaction evidence="11">
        <text>L-arginine(in) = L-arginine(out)</text>
        <dbReference type="Rhea" id="RHEA:32143"/>
        <dbReference type="ChEBI" id="CHEBI:32682"/>
    </reaction>
</comment>
<name>A0A8D3CZV7_SCOMX</name>
<feature type="transmembrane region" description="Helical" evidence="14">
    <location>
        <begin position="492"/>
        <end position="515"/>
    </location>
</feature>
<evidence type="ECO:0000256" key="4">
    <source>
        <dbReference type="ARBA" id="ARBA00022475"/>
    </source>
</evidence>
<accession>A0A8D3CZV7</accession>
<protein>
    <submittedName>
        <fullName evidence="16">Solute carrier family 7 member 3a</fullName>
    </submittedName>
</protein>
<comment type="catalytic activity">
    <reaction evidence="12">
        <text>L-ornithine(in) = L-ornithine(out)</text>
        <dbReference type="Rhea" id="RHEA:71199"/>
        <dbReference type="ChEBI" id="CHEBI:46911"/>
    </reaction>
</comment>